<dbReference type="AlphaFoldDB" id="A0A2T3J3P1"/>
<reference evidence="8 9" key="1">
    <citation type="submission" date="2018-03" db="EMBL/GenBank/DDBJ databases">
        <title>Whole genome sequencing of Histamine producing bacteria.</title>
        <authorList>
            <person name="Butler K."/>
        </authorList>
    </citation>
    <scope>NUCLEOTIDE SEQUENCE [LARGE SCALE GENOMIC DNA]</scope>
    <source>
        <strain evidence="8 9">JCM 13586</strain>
    </source>
</reference>
<dbReference type="NCBIfam" id="NF007958">
    <property type="entry name" value="PRK10677.1"/>
    <property type="match status" value="1"/>
</dbReference>
<keyword evidence="3 6" id="KW-0479">Metal-binding</keyword>
<keyword evidence="2 6" id="KW-0500">Molybdenum</keyword>
<feature type="binding site" evidence="6">
    <location>
        <position position="33"/>
    </location>
    <ligand>
        <name>molybdate</name>
        <dbReference type="ChEBI" id="CHEBI:36264"/>
    </ligand>
</feature>
<dbReference type="PANTHER" id="PTHR30632">
    <property type="entry name" value="MOLYBDATE-BINDING PERIPLASMIC PROTEIN"/>
    <property type="match status" value="1"/>
</dbReference>
<dbReference type="Proteomes" id="UP000241222">
    <property type="component" value="Unassembled WGS sequence"/>
</dbReference>
<dbReference type="InterPro" id="IPR050682">
    <property type="entry name" value="ModA/WtpA"/>
</dbReference>
<dbReference type="NCBIfam" id="TIGR01256">
    <property type="entry name" value="modA"/>
    <property type="match status" value="1"/>
</dbReference>
<dbReference type="OrthoDB" id="9785015at2"/>
<dbReference type="Pfam" id="PF13531">
    <property type="entry name" value="SBP_bac_11"/>
    <property type="match status" value="1"/>
</dbReference>
<dbReference type="FunFam" id="3.40.190.10:FF:000035">
    <property type="entry name" value="Molybdate ABC transporter substrate-binding protein"/>
    <property type="match status" value="1"/>
</dbReference>
<dbReference type="GO" id="GO:0015689">
    <property type="term" value="P:molybdate ion transport"/>
    <property type="evidence" value="ECO:0007669"/>
    <property type="project" value="InterPro"/>
</dbReference>
<dbReference type="GO" id="GO:0030288">
    <property type="term" value="C:outer membrane-bounded periplasmic space"/>
    <property type="evidence" value="ECO:0007669"/>
    <property type="project" value="TreeGrafter"/>
</dbReference>
<dbReference type="GO" id="GO:0046872">
    <property type="term" value="F:metal ion binding"/>
    <property type="evidence" value="ECO:0007669"/>
    <property type="project" value="UniProtKB-KW"/>
</dbReference>
<dbReference type="InterPro" id="IPR005950">
    <property type="entry name" value="ModA"/>
</dbReference>
<evidence type="ECO:0000256" key="2">
    <source>
        <dbReference type="ARBA" id="ARBA00022505"/>
    </source>
</evidence>
<comment type="caution">
    <text evidence="8">The sequence shown here is derived from an EMBL/GenBank/DDBJ whole genome shotgun (WGS) entry which is preliminary data.</text>
</comment>
<protein>
    <submittedName>
        <fullName evidence="8">Molybdate ABC transporter substrate-binding protein</fullName>
    </submittedName>
</protein>
<feature type="binding site" evidence="6">
    <location>
        <position position="191"/>
    </location>
    <ligand>
        <name>molybdate</name>
        <dbReference type="ChEBI" id="CHEBI:36264"/>
    </ligand>
</feature>
<dbReference type="GO" id="GO:0030973">
    <property type="term" value="F:molybdate ion binding"/>
    <property type="evidence" value="ECO:0007669"/>
    <property type="project" value="TreeGrafter"/>
</dbReference>
<evidence type="ECO:0000313" key="9">
    <source>
        <dbReference type="Proteomes" id="UP000241222"/>
    </source>
</evidence>
<evidence type="ECO:0000256" key="4">
    <source>
        <dbReference type="ARBA" id="ARBA00022729"/>
    </source>
</evidence>
<keyword evidence="9" id="KW-1185">Reference proteome</keyword>
<accession>A0A2T3J3P1</accession>
<evidence type="ECO:0000313" key="8">
    <source>
        <dbReference type="EMBL" id="PSU35917.1"/>
    </source>
</evidence>
<comment type="subunit">
    <text evidence="5">The complex is composed of two ATP-binding proteins (ModC), two transmembrane proteins (ModB) and a solute-binding protein (ModA).</text>
</comment>
<dbReference type="GO" id="GO:1901359">
    <property type="term" value="F:tungstate binding"/>
    <property type="evidence" value="ECO:0007669"/>
    <property type="project" value="UniProtKB-ARBA"/>
</dbReference>
<comment type="similarity">
    <text evidence="1">Belongs to the bacterial solute-binding protein ModA family.</text>
</comment>
<dbReference type="PIRSF" id="PIRSF004846">
    <property type="entry name" value="ModA"/>
    <property type="match status" value="1"/>
</dbReference>
<feature type="binding site" evidence="6">
    <location>
        <position position="173"/>
    </location>
    <ligand>
        <name>molybdate</name>
        <dbReference type="ChEBI" id="CHEBI:36264"/>
    </ligand>
</feature>
<name>A0A2T3J3P1_9GAMM</name>
<proteinExistence type="inferred from homology"/>
<feature type="binding site" evidence="6">
    <location>
        <position position="60"/>
    </location>
    <ligand>
        <name>molybdate</name>
        <dbReference type="ChEBI" id="CHEBI:36264"/>
    </ligand>
</feature>
<gene>
    <name evidence="8" type="ORF">C9I99_02550</name>
</gene>
<dbReference type="EMBL" id="PYMH01000001">
    <property type="protein sequence ID" value="PSU35917.1"/>
    <property type="molecule type" value="Genomic_DNA"/>
</dbReference>
<sequence length="260" mass="28122">MKCWKGTVAAVAMSVLSFSTIAAEKVTVFAASSLTNAMNEVVSAYERKTGEKPTVSYASSSALARQIAQGAPADIYLSANEKWMDYLLDQGVIQPSTRKPLLRNSLVMVAPKNFPHQQITLSASLDLGGVLDGTRLAVGDPNHVPAGIYTKEALEHIGLWQQAERLLARANNVRGALLLVERQEALLGVVYKTDALISSKVNIVSEFPAESHTAITYPIAMVDGHKNESAKTFYHYLSSKEAADIFTKYGFGDVSTGENK</sequence>
<dbReference type="PANTHER" id="PTHR30632:SF17">
    <property type="entry name" value="MOLYBDATE-BINDING PROTEIN MODA"/>
    <property type="match status" value="1"/>
</dbReference>
<evidence type="ECO:0000256" key="3">
    <source>
        <dbReference type="ARBA" id="ARBA00022723"/>
    </source>
</evidence>
<evidence type="ECO:0000256" key="6">
    <source>
        <dbReference type="PIRSR" id="PIRSR004846-1"/>
    </source>
</evidence>
<dbReference type="Gene3D" id="3.40.190.10">
    <property type="entry name" value="Periplasmic binding protein-like II"/>
    <property type="match status" value="2"/>
</dbReference>
<feature type="chain" id="PRO_5015699703" evidence="7">
    <location>
        <begin position="23"/>
        <end position="260"/>
    </location>
</feature>
<feature type="binding site" evidence="6">
    <location>
        <position position="146"/>
    </location>
    <ligand>
        <name>molybdate</name>
        <dbReference type="ChEBI" id="CHEBI:36264"/>
    </ligand>
</feature>
<keyword evidence="4 7" id="KW-0732">Signal</keyword>
<dbReference type="CDD" id="cd13536">
    <property type="entry name" value="PBP2_EcModA"/>
    <property type="match status" value="1"/>
</dbReference>
<dbReference type="SUPFAM" id="SSF53850">
    <property type="entry name" value="Periplasmic binding protein-like II"/>
    <property type="match status" value="1"/>
</dbReference>
<organism evidence="8 9">
    <name type="scientific">Photobacterium lutimaris</name>
    <dbReference type="NCBI Taxonomy" id="388278"/>
    <lineage>
        <taxon>Bacteria</taxon>
        <taxon>Pseudomonadati</taxon>
        <taxon>Pseudomonadota</taxon>
        <taxon>Gammaproteobacteria</taxon>
        <taxon>Vibrionales</taxon>
        <taxon>Vibrionaceae</taxon>
        <taxon>Photobacterium</taxon>
    </lineage>
</organism>
<evidence type="ECO:0000256" key="1">
    <source>
        <dbReference type="ARBA" id="ARBA00009175"/>
    </source>
</evidence>
<dbReference type="RefSeq" id="WP_107347272.1">
    <property type="nucleotide sequence ID" value="NZ_PYMH01000001.1"/>
</dbReference>
<feature type="signal peptide" evidence="7">
    <location>
        <begin position="1"/>
        <end position="22"/>
    </location>
</feature>
<evidence type="ECO:0000256" key="5">
    <source>
        <dbReference type="ARBA" id="ARBA00062515"/>
    </source>
</evidence>
<evidence type="ECO:0000256" key="7">
    <source>
        <dbReference type="SAM" id="SignalP"/>
    </source>
</evidence>